<dbReference type="SUPFAM" id="SSF52058">
    <property type="entry name" value="L domain-like"/>
    <property type="match status" value="1"/>
</dbReference>
<feature type="chain" id="PRO_5045369790" evidence="3">
    <location>
        <begin position="33"/>
        <end position="714"/>
    </location>
</feature>
<dbReference type="InterPro" id="IPR026906">
    <property type="entry name" value="LRR_5"/>
</dbReference>
<evidence type="ECO:0000313" key="5">
    <source>
        <dbReference type="Proteomes" id="UP001172738"/>
    </source>
</evidence>
<evidence type="ECO:0000256" key="1">
    <source>
        <dbReference type="SAM" id="MobiDB-lite"/>
    </source>
</evidence>
<feature type="transmembrane region" description="Helical" evidence="2">
    <location>
        <begin position="690"/>
        <end position="709"/>
    </location>
</feature>
<sequence>MRPLPRPRSTTALAVAAATATLVVLSTAVAGAVPSEPADGSAASPSVSVSAEPPVEEVTAPAGAPTEEADPAYSEAPEEPAEASSEMPGEAPSAEPAALASKELAPEGEPVAPSASADPEADLAEPAVSPSVTTAGVEKSPLSEDPGTVEVNGCTFDVLYPGEAQVTIDDVRGCTDVVIPSQVSGLPVTIVGDGDTMSGADAFTSLDVPASVTRIGNNAFRDADALATLTLHEGLERIGGGAFAASDALTSLVLPSTVTSIGGRAFENATSLSSVDLGQVSEVGGLAFSRTAIVDLVVPASVTDAGDTAFGNIAALRTLLIEGDPSAFPKFTFLNSPSLESIEFHSTQASATFAGNIFQGVGQPGARPTAFFHDGAFGFDCDGDVRELKVGGATLPTRCLYTVDFQQEVLSIAPALPHVKEGTIITEEDVTLNVFVPFDQVFVGWSPALPHAVTADTVFTPVLEFKVPGDYIPSEDDLVEEAQGGFVVPPTVVAGGTLTLTPEPPTPLEPTATRSLGGEGGTEDPTPASTRTPAPGGTGEPEPDLIPPSADPEPTPDPDPTVDPDTQIDVLLFSEPVELQILDFTETSLTVQIPADVTPGEHKVAVYSVFGELAGWQPITVLAAPDAAPGGENGGGAGGEGQGGGEEAAGSGGEDAPDEGVAAAGDERPVPAGAGAGGTGVLASTGGEHYAMALLAMALLGVGGALMWARRITS</sequence>
<keyword evidence="2" id="KW-0472">Membrane</keyword>
<dbReference type="Gene3D" id="3.80.10.10">
    <property type="entry name" value="Ribonuclease Inhibitor"/>
    <property type="match status" value="1"/>
</dbReference>
<dbReference type="InterPro" id="IPR032675">
    <property type="entry name" value="LRR_dom_sf"/>
</dbReference>
<evidence type="ECO:0000313" key="4">
    <source>
        <dbReference type="EMBL" id="MDN4472087.1"/>
    </source>
</evidence>
<feature type="region of interest" description="Disordered" evidence="1">
    <location>
        <begin position="625"/>
        <end position="672"/>
    </location>
</feature>
<dbReference type="Proteomes" id="UP001172738">
    <property type="component" value="Unassembled WGS sequence"/>
</dbReference>
<proteinExistence type="predicted"/>
<gene>
    <name evidence="4" type="ORF">QQX04_03655</name>
</gene>
<comment type="caution">
    <text evidence="4">The sequence shown here is derived from an EMBL/GenBank/DDBJ whole genome shotgun (WGS) entry which is preliminary data.</text>
</comment>
<keyword evidence="3" id="KW-0732">Signal</keyword>
<reference evidence="4" key="1">
    <citation type="submission" date="2023-06" db="EMBL/GenBank/DDBJ databases">
        <title>SYSU T00b26.</title>
        <authorList>
            <person name="Gao L."/>
            <person name="Fang B.-Z."/>
            <person name="Li W.-J."/>
        </authorList>
    </citation>
    <scope>NUCLEOTIDE SEQUENCE</scope>
    <source>
        <strain evidence="4">SYSU T00b26</strain>
    </source>
</reference>
<dbReference type="RefSeq" id="WP_301126367.1">
    <property type="nucleotide sequence ID" value="NZ_JAUHPV010000002.1"/>
</dbReference>
<feature type="region of interest" description="Disordered" evidence="1">
    <location>
        <begin position="33"/>
        <end position="150"/>
    </location>
</feature>
<dbReference type="EMBL" id="JAUHPV010000002">
    <property type="protein sequence ID" value="MDN4472087.1"/>
    <property type="molecule type" value="Genomic_DNA"/>
</dbReference>
<keyword evidence="5" id="KW-1185">Reference proteome</keyword>
<name>A0ABT8FZA0_9MICO</name>
<keyword evidence="2" id="KW-0812">Transmembrane</keyword>
<keyword evidence="2" id="KW-1133">Transmembrane helix</keyword>
<evidence type="ECO:0000256" key="2">
    <source>
        <dbReference type="SAM" id="Phobius"/>
    </source>
</evidence>
<accession>A0ABT8FZA0</accession>
<feature type="compositionally biased region" description="Low complexity" evidence="1">
    <location>
        <begin position="82"/>
        <end position="103"/>
    </location>
</feature>
<feature type="region of interest" description="Disordered" evidence="1">
    <location>
        <begin position="495"/>
        <end position="566"/>
    </location>
</feature>
<feature type="signal peptide" evidence="3">
    <location>
        <begin position="1"/>
        <end position="32"/>
    </location>
</feature>
<evidence type="ECO:0000256" key="3">
    <source>
        <dbReference type="SAM" id="SignalP"/>
    </source>
</evidence>
<dbReference type="Pfam" id="PF13306">
    <property type="entry name" value="LRR_5"/>
    <property type="match status" value="1"/>
</dbReference>
<organism evidence="4 5">
    <name type="scientific">Demequina zhanjiangensis</name>
    <dbReference type="NCBI Taxonomy" id="3051659"/>
    <lineage>
        <taxon>Bacteria</taxon>
        <taxon>Bacillati</taxon>
        <taxon>Actinomycetota</taxon>
        <taxon>Actinomycetes</taxon>
        <taxon>Micrococcales</taxon>
        <taxon>Demequinaceae</taxon>
        <taxon>Demequina</taxon>
    </lineage>
</organism>
<feature type="compositionally biased region" description="Gly residues" evidence="1">
    <location>
        <begin position="631"/>
        <end position="653"/>
    </location>
</feature>
<feature type="compositionally biased region" description="Low complexity" evidence="1">
    <location>
        <begin position="41"/>
        <end position="75"/>
    </location>
</feature>
<feature type="compositionally biased region" description="Pro residues" evidence="1">
    <location>
        <begin position="544"/>
        <end position="553"/>
    </location>
</feature>
<protein>
    <submittedName>
        <fullName evidence="4">Leucine-rich repeat protein</fullName>
    </submittedName>
</protein>